<evidence type="ECO:0000256" key="1">
    <source>
        <dbReference type="PIRNR" id="PIRNR006386"/>
    </source>
</evidence>
<dbReference type="GO" id="GO:0018845">
    <property type="term" value="F:2-hydroxychromene-2-carboxylate isomerase activity"/>
    <property type="evidence" value="ECO:0007669"/>
    <property type="project" value="UniProtKB-UniRule"/>
</dbReference>
<evidence type="ECO:0000259" key="3">
    <source>
        <dbReference type="Pfam" id="PF01323"/>
    </source>
</evidence>
<dbReference type="InterPro" id="IPR014440">
    <property type="entry name" value="HCCAis_GSTk"/>
</dbReference>
<dbReference type="Pfam" id="PF01323">
    <property type="entry name" value="DSBA"/>
    <property type="match status" value="1"/>
</dbReference>
<dbReference type="InterPro" id="IPR044087">
    <property type="entry name" value="NahD-like"/>
</dbReference>
<dbReference type="EC" id="5.99.1.4" evidence="1"/>
<comment type="catalytic activity">
    <reaction evidence="1">
        <text>2-hydroxychromene-2-carboxylate = (3E)-4-(2-hydroxyphenyl)-2-oxobut-3-enoate</text>
        <dbReference type="Rhea" id="RHEA:27401"/>
        <dbReference type="ChEBI" id="CHEBI:59350"/>
        <dbReference type="ChEBI" id="CHEBI:59353"/>
        <dbReference type="EC" id="5.99.1.4"/>
    </reaction>
</comment>
<evidence type="ECO:0000313" key="4">
    <source>
        <dbReference type="EMBL" id="EKE44154.1"/>
    </source>
</evidence>
<keyword evidence="1 4" id="KW-0413">Isomerase</keyword>
<name>K2HMW0_9RHOB</name>
<dbReference type="InterPro" id="IPR001853">
    <property type="entry name" value="DSBA-like_thioredoxin_dom"/>
</dbReference>
<dbReference type="GO" id="GO:0004602">
    <property type="term" value="F:glutathione peroxidase activity"/>
    <property type="evidence" value="ECO:0007669"/>
    <property type="project" value="TreeGrafter"/>
</dbReference>
<dbReference type="AlphaFoldDB" id="K2HMW0"/>
<comment type="caution">
    <text evidence="4">The sequence shown here is derived from an EMBL/GenBank/DDBJ whole genome shotgun (WGS) entry which is preliminary data.</text>
</comment>
<dbReference type="PIRSF" id="PIRSF006386">
    <property type="entry name" value="HCCAis_GSTk"/>
    <property type="match status" value="1"/>
</dbReference>
<dbReference type="GO" id="GO:0006749">
    <property type="term" value="P:glutathione metabolic process"/>
    <property type="evidence" value="ECO:0007669"/>
    <property type="project" value="TreeGrafter"/>
</dbReference>
<feature type="active site" description="Nucleophile" evidence="2">
    <location>
        <position position="12"/>
    </location>
</feature>
<dbReference type="PANTHER" id="PTHR42943:SF13">
    <property type="entry name" value="GLUTATHIONE S-TRANSFERASE KAPPA-RELATED"/>
    <property type="match status" value="1"/>
</dbReference>
<comment type="similarity">
    <text evidence="1">Belongs to the GST superfamily. NadH family.</text>
</comment>
<dbReference type="InterPro" id="IPR036249">
    <property type="entry name" value="Thioredoxin-like_sf"/>
</dbReference>
<proteinExistence type="inferred from homology"/>
<dbReference type="OrthoDB" id="5244108at2"/>
<gene>
    <name evidence="4" type="ORF">OCGS_1670</name>
</gene>
<evidence type="ECO:0000256" key="2">
    <source>
        <dbReference type="PIRSR" id="PIRSR006386-1"/>
    </source>
</evidence>
<dbReference type="GO" id="GO:0004364">
    <property type="term" value="F:glutathione transferase activity"/>
    <property type="evidence" value="ECO:0007669"/>
    <property type="project" value="TreeGrafter"/>
</dbReference>
<organism evidence="4 5">
    <name type="scientific">Oceaniovalibus guishaninsula JLT2003</name>
    <dbReference type="NCBI Taxonomy" id="1231392"/>
    <lineage>
        <taxon>Bacteria</taxon>
        <taxon>Pseudomonadati</taxon>
        <taxon>Pseudomonadota</taxon>
        <taxon>Alphaproteobacteria</taxon>
        <taxon>Rhodobacterales</taxon>
        <taxon>Roseobacteraceae</taxon>
        <taxon>Oceaniovalibus</taxon>
    </lineage>
</organism>
<protein>
    <recommendedName>
        <fullName evidence="1">2-hydroxychromene-2-carboxylate isomerase</fullName>
        <ecNumber evidence="1">5.99.1.4</ecNumber>
    </recommendedName>
</protein>
<keyword evidence="5" id="KW-1185">Reference proteome</keyword>
<reference evidence="4 5" key="1">
    <citation type="journal article" date="2012" name="J. Bacteriol.">
        <title>Draft Genome Sequence of Oceaniovalibus guishaninsula JLT2003T.</title>
        <authorList>
            <person name="Tang K."/>
            <person name="Liu K."/>
            <person name="Jiao N."/>
        </authorList>
    </citation>
    <scope>NUCLEOTIDE SEQUENCE [LARGE SCALE GENOMIC DNA]</scope>
    <source>
        <strain evidence="4 5">JLT2003</strain>
    </source>
</reference>
<dbReference type="Gene3D" id="3.40.30.10">
    <property type="entry name" value="Glutaredoxin"/>
    <property type="match status" value="1"/>
</dbReference>
<dbReference type="InterPro" id="IPR051924">
    <property type="entry name" value="GST_Kappa/NadH"/>
</dbReference>
<sequence>MTHIDYYFSTLSPFTYLAGTRFEEIAARHGATVTYKPLDIMQLFALTGGLPPKDRHPSRQEYRLQDLERTARALDKPLNLRPRHWPTNAAPSAYALIAAQQAGGGDLGALVQAFTRSVWADDRDIADDAVIRDCLAEAGFDPALADRGLMTGADIYARNLDEAVRAGVFGAPFYITGDGQRFWGQDRLDALDRHLSDAA</sequence>
<dbReference type="RefSeq" id="WP_007426822.1">
    <property type="nucleotide sequence ID" value="NZ_AMGO01000036.1"/>
</dbReference>
<feature type="domain" description="DSBA-like thioredoxin" evidence="3">
    <location>
        <begin position="4"/>
        <end position="195"/>
    </location>
</feature>
<accession>K2HMW0</accession>
<dbReference type="CDD" id="cd03022">
    <property type="entry name" value="DsbA_HCCA_Iso"/>
    <property type="match status" value="1"/>
</dbReference>
<dbReference type="GO" id="GO:1901170">
    <property type="term" value="P:naphthalene catabolic process"/>
    <property type="evidence" value="ECO:0007669"/>
    <property type="project" value="InterPro"/>
</dbReference>
<dbReference type="Proteomes" id="UP000006765">
    <property type="component" value="Unassembled WGS sequence"/>
</dbReference>
<dbReference type="eggNOG" id="COG3917">
    <property type="taxonomic scope" value="Bacteria"/>
</dbReference>
<dbReference type="SUPFAM" id="SSF52833">
    <property type="entry name" value="Thioredoxin-like"/>
    <property type="match status" value="1"/>
</dbReference>
<dbReference type="STRING" id="1231392.OCGS_1670"/>
<evidence type="ECO:0000313" key="5">
    <source>
        <dbReference type="Proteomes" id="UP000006765"/>
    </source>
</evidence>
<dbReference type="PANTHER" id="PTHR42943">
    <property type="entry name" value="GLUTATHIONE S-TRANSFERASE KAPPA"/>
    <property type="match status" value="1"/>
</dbReference>
<dbReference type="EMBL" id="AMGO01000036">
    <property type="protein sequence ID" value="EKE44154.1"/>
    <property type="molecule type" value="Genomic_DNA"/>
</dbReference>